<dbReference type="InterPro" id="IPR029063">
    <property type="entry name" value="SAM-dependent_MTases_sf"/>
</dbReference>
<dbReference type="Pfam" id="PF13649">
    <property type="entry name" value="Methyltransf_25"/>
    <property type="match status" value="1"/>
</dbReference>
<proteinExistence type="predicted"/>
<sequence length="89" mass="10071">MPSSIKGGAGEWQVLKALISELDNKHVLDLRCGFGWHCRYAREQETGKVIGVDISDKMLQVARGKTHGPQISYMRMPIEDIEIENDQLM</sequence>
<accession>A0ABU0ALZ0</accession>
<keyword evidence="3" id="KW-1185">Reference proteome</keyword>
<dbReference type="Proteomes" id="UP001238088">
    <property type="component" value="Unassembled WGS sequence"/>
</dbReference>
<feature type="domain" description="Methyltransferase" evidence="1">
    <location>
        <begin position="27"/>
        <end position="86"/>
    </location>
</feature>
<dbReference type="Gene3D" id="3.40.50.150">
    <property type="entry name" value="Vaccinia Virus protein VP39"/>
    <property type="match status" value="1"/>
</dbReference>
<dbReference type="CDD" id="cd02440">
    <property type="entry name" value="AdoMet_MTases"/>
    <property type="match status" value="1"/>
</dbReference>
<name>A0ABU0ALZ0_9BACI</name>
<organism evidence="2 3">
    <name type="scientific">Cytobacillus purgationiresistens</name>
    <dbReference type="NCBI Taxonomy" id="863449"/>
    <lineage>
        <taxon>Bacteria</taxon>
        <taxon>Bacillati</taxon>
        <taxon>Bacillota</taxon>
        <taxon>Bacilli</taxon>
        <taxon>Bacillales</taxon>
        <taxon>Bacillaceae</taxon>
        <taxon>Cytobacillus</taxon>
    </lineage>
</organism>
<protein>
    <submittedName>
        <fullName evidence="2">Ubiquinone/menaquinone biosynthesis C-methylase UbiE</fullName>
    </submittedName>
</protein>
<dbReference type="SUPFAM" id="SSF53335">
    <property type="entry name" value="S-adenosyl-L-methionine-dependent methyltransferases"/>
    <property type="match status" value="1"/>
</dbReference>
<reference evidence="2 3" key="1">
    <citation type="submission" date="2023-07" db="EMBL/GenBank/DDBJ databases">
        <title>Genomic Encyclopedia of Type Strains, Phase IV (KMG-IV): sequencing the most valuable type-strain genomes for metagenomic binning, comparative biology and taxonomic classification.</title>
        <authorList>
            <person name="Goeker M."/>
        </authorList>
    </citation>
    <scope>NUCLEOTIDE SEQUENCE [LARGE SCALE GENOMIC DNA]</scope>
    <source>
        <strain evidence="2 3">DSM 23494</strain>
    </source>
</reference>
<keyword evidence="2" id="KW-0830">Ubiquinone</keyword>
<dbReference type="InterPro" id="IPR041698">
    <property type="entry name" value="Methyltransf_25"/>
</dbReference>
<dbReference type="EMBL" id="JAUSUB010000014">
    <property type="protein sequence ID" value="MDQ0271398.1"/>
    <property type="molecule type" value="Genomic_DNA"/>
</dbReference>
<evidence type="ECO:0000259" key="1">
    <source>
        <dbReference type="Pfam" id="PF13649"/>
    </source>
</evidence>
<evidence type="ECO:0000313" key="2">
    <source>
        <dbReference type="EMBL" id="MDQ0271398.1"/>
    </source>
</evidence>
<evidence type="ECO:0000313" key="3">
    <source>
        <dbReference type="Proteomes" id="UP001238088"/>
    </source>
</evidence>
<comment type="caution">
    <text evidence="2">The sequence shown here is derived from an EMBL/GenBank/DDBJ whole genome shotgun (WGS) entry which is preliminary data.</text>
</comment>
<gene>
    <name evidence="2" type="ORF">J2S17_003286</name>
</gene>